<dbReference type="OrthoDB" id="10597806at2759"/>
<sequence>MQYFYTLNICSIFLRFRETSSIKVSDMSSQIASNIEASVLATNSLPSSSKFVTVHYNRKTPKRRRLMDESMLNSSKKTTFDIPDGSSFENIRVSREVSIESYVEKVDFLVKNSNNADEDFESLSNMVVALCEKHLFLLLLRAFEMFLPSCSLLPFIRSLQAFFQMRLSDASAHLLSFSAKIKDQSSRSNLIKDNLINVTWIRYTAVKAADAMLNVCPSSYEKSCLLKLLASVDFGDGGSASAHYRKLLLKIKLSEPLLGKDDYSLIDCENLDDASLLMVLEKNGRWEEARDWANELEISDTPWNLSVHHVTEMQVLYIFFNLVNSININQITKSRRCNIDVE</sequence>
<dbReference type="PANTHER" id="PTHR13650:SF0">
    <property type="entry name" value="SPATACSIN"/>
    <property type="match status" value="1"/>
</dbReference>
<dbReference type="EMBL" id="LFYR01001565">
    <property type="protein sequence ID" value="KMZ60787.1"/>
    <property type="molecule type" value="Genomic_DNA"/>
</dbReference>
<gene>
    <name evidence="1" type="ORF">ZOSMA_56G00180</name>
</gene>
<dbReference type="STRING" id="29655.A0A0K9NXL4"/>
<organism evidence="1 2">
    <name type="scientific">Zostera marina</name>
    <name type="common">Eelgrass</name>
    <dbReference type="NCBI Taxonomy" id="29655"/>
    <lineage>
        <taxon>Eukaryota</taxon>
        <taxon>Viridiplantae</taxon>
        <taxon>Streptophyta</taxon>
        <taxon>Embryophyta</taxon>
        <taxon>Tracheophyta</taxon>
        <taxon>Spermatophyta</taxon>
        <taxon>Magnoliopsida</taxon>
        <taxon>Liliopsida</taxon>
        <taxon>Zosteraceae</taxon>
        <taxon>Zostera</taxon>
    </lineage>
</organism>
<dbReference type="PANTHER" id="PTHR13650">
    <property type="entry name" value="SPATACSIN"/>
    <property type="match status" value="1"/>
</dbReference>
<comment type="caution">
    <text evidence="1">The sequence shown here is derived from an EMBL/GenBank/DDBJ whole genome shotgun (WGS) entry which is preliminary data.</text>
</comment>
<proteinExistence type="predicted"/>
<reference evidence="2" key="1">
    <citation type="journal article" date="2016" name="Nature">
        <title>The genome of the seagrass Zostera marina reveals angiosperm adaptation to the sea.</title>
        <authorList>
            <person name="Olsen J.L."/>
            <person name="Rouze P."/>
            <person name="Verhelst B."/>
            <person name="Lin Y.-C."/>
            <person name="Bayer T."/>
            <person name="Collen J."/>
            <person name="Dattolo E."/>
            <person name="De Paoli E."/>
            <person name="Dittami S."/>
            <person name="Maumus F."/>
            <person name="Michel G."/>
            <person name="Kersting A."/>
            <person name="Lauritano C."/>
            <person name="Lohaus R."/>
            <person name="Toepel M."/>
            <person name="Tonon T."/>
            <person name="Vanneste K."/>
            <person name="Amirebrahimi M."/>
            <person name="Brakel J."/>
            <person name="Bostroem C."/>
            <person name="Chovatia M."/>
            <person name="Grimwood J."/>
            <person name="Jenkins J.W."/>
            <person name="Jueterbock A."/>
            <person name="Mraz A."/>
            <person name="Stam W.T."/>
            <person name="Tice H."/>
            <person name="Bornberg-Bauer E."/>
            <person name="Green P.J."/>
            <person name="Pearson G.A."/>
            <person name="Procaccini G."/>
            <person name="Duarte C.M."/>
            <person name="Schmutz J."/>
            <person name="Reusch T.B.H."/>
            <person name="Van de Peer Y."/>
        </authorList>
    </citation>
    <scope>NUCLEOTIDE SEQUENCE [LARGE SCALE GENOMIC DNA]</scope>
    <source>
        <strain evidence="2">cv. Finnish</strain>
    </source>
</reference>
<dbReference type="Proteomes" id="UP000036987">
    <property type="component" value="Unassembled WGS sequence"/>
</dbReference>
<dbReference type="OMA" id="LINVTWI"/>
<dbReference type="AlphaFoldDB" id="A0A0K9NXL4"/>
<evidence type="ECO:0000313" key="1">
    <source>
        <dbReference type="EMBL" id="KMZ60787.1"/>
    </source>
</evidence>
<name>A0A0K9NXL4_ZOSMR</name>
<dbReference type="InterPro" id="IPR028103">
    <property type="entry name" value="Spatacsin"/>
</dbReference>
<protein>
    <submittedName>
        <fullName evidence="1">Uncharacterized protein</fullName>
    </submittedName>
</protein>
<keyword evidence="2" id="KW-1185">Reference proteome</keyword>
<evidence type="ECO:0000313" key="2">
    <source>
        <dbReference type="Proteomes" id="UP000036987"/>
    </source>
</evidence>
<accession>A0A0K9NXL4</accession>